<organism evidence="1 2">
    <name type="scientific">Marinobacter adhaerens</name>
    <dbReference type="NCBI Taxonomy" id="1033846"/>
    <lineage>
        <taxon>Bacteria</taxon>
        <taxon>Pseudomonadati</taxon>
        <taxon>Pseudomonadota</taxon>
        <taxon>Gammaproteobacteria</taxon>
        <taxon>Pseudomonadales</taxon>
        <taxon>Marinobacteraceae</taxon>
        <taxon>Marinobacter</taxon>
    </lineage>
</organism>
<dbReference type="Proteomes" id="UP000431462">
    <property type="component" value="Unassembled WGS sequence"/>
</dbReference>
<accession>A0A844I492</accession>
<evidence type="ECO:0000313" key="2">
    <source>
        <dbReference type="Proteomes" id="UP000431462"/>
    </source>
</evidence>
<comment type="caution">
    <text evidence="1">The sequence shown here is derived from an EMBL/GenBank/DDBJ whole genome shotgun (WGS) entry which is preliminary data.</text>
</comment>
<evidence type="ECO:0000313" key="1">
    <source>
        <dbReference type="EMBL" id="MTI99743.1"/>
    </source>
</evidence>
<gene>
    <name evidence="1" type="ORF">FH752_14090</name>
</gene>
<dbReference type="AlphaFoldDB" id="A0A844I492"/>
<dbReference type="EMBL" id="VENC01000012">
    <property type="protein sequence ID" value="MTI99743.1"/>
    <property type="molecule type" value="Genomic_DNA"/>
</dbReference>
<sequence>MAKHHLLCIHGVGQHANDWVTSEEQDDGLTLKDRFQTSWKQYSVLGNTDDLVFHSIHYDDAILRLLNTWEDMLGQFATLAPRTPLMKSGTDFFNELHEKALATKEEDSRKQFLRTHVMDLLLFYTIPSVTDAVITYVGRQCLEVINRELEQEEDATFSVLGHSLGTSVVEKTLKAMFNEGIEQPNGSMDTLKGDFKFQSVSLVANTSFTLARVDDKESFYINSNFKPGSDSGAICQSLLNINHKLDPVGQFRPFNPPAQWLHPDDGHCYIPVELSRLSSTNIHSINHYLRDPRAHIPLFNSIKGYTAISKQALDSAKNQFDAQTPLGRFKSMTTALEKLRIDDSSTMKEFVQSVIAVQEIARKYKKDIQGLLGDFS</sequence>
<name>A0A844I492_9GAMM</name>
<protein>
    <submittedName>
        <fullName evidence="1">Uncharacterized protein</fullName>
    </submittedName>
</protein>
<reference evidence="1 2" key="1">
    <citation type="submission" date="2019-06" db="EMBL/GenBank/DDBJ databases">
        <title>Enrichment of Autotrophic Halophilic Microorganisms from Red Sea Brine Pool Using Microbial Electrosynthesis System.</title>
        <authorList>
            <person name="Alqahtani M.F."/>
            <person name="Bajracharya S."/>
            <person name="Katuri K.P."/>
            <person name="Ali M."/>
            <person name="Saikaly P.E."/>
        </authorList>
    </citation>
    <scope>NUCLEOTIDE SEQUENCE [LARGE SCALE GENOMIC DNA]</scope>
    <source>
        <strain evidence="1">MES15</strain>
    </source>
</reference>
<proteinExistence type="predicted"/>